<dbReference type="PROSITE" id="PS50263">
    <property type="entry name" value="CN_HYDROLASE"/>
    <property type="match status" value="1"/>
</dbReference>
<dbReference type="GO" id="GO:0016787">
    <property type="term" value="F:hydrolase activity"/>
    <property type="evidence" value="ECO:0007669"/>
    <property type="project" value="UniProtKB-KW"/>
</dbReference>
<sequence>MPMRIALAQIVTGRDTAANLEKVERYAADAADAGASLVVFPEATMRAFGNSLVDIAEPIEGPWAARIREIAASHSITVVAGMFTPGGEGRVVNTLLVAGREANTEYDKIHLYDAFGFKESDTVEPGTGPVTFELDNVTFGLTTCYDVRFPGLYVANADAGAQVNIVCASWGAGPGKNEQWDLLVRARALDSTTYVLAAGQGDPSTLGIDNPKNAPLGIGHSAVISPLGEVLQQAGGNEELLVADIDPDVVRQTRDKLPVLANRRL</sequence>
<dbReference type="AlphaFoldDB" id="A0A7Z0AAR3"/>
<dbReference type="PANTHER" id="PTHR23088:SF27">
    <property type="entry name" value="DEAMINATED GLUTATHIONE AMIDASE"/>
    <property type="match status" value="1"/>
</dbReference>
<feature type="domain" description="CN hydrolase" evidence="2">
    <location>
        <begin position="3"/>
        <end position="247"/>
    </location>
</feature>
<proteinExistence type="inferred from homology"/>
<comment type="similarity">
    <text evidence="1">Belongs to the carbon-nitrogen hydrolase superfamily. NIT1/NIT2 family.</text>
</comment>
<reference evidence="3 4" key="1">
    <citation type="submission" date="2020-07" db="EMBL/GenBank/DDBJ databases">
        <title>Sequencing the genomes of 1000 actinobacteria strains.</title>
        <authorList>
            <person name="Klenk H.-P."/>
        </authorList>
    </citation>
    <scope>NUCLEOTIDE SEQUENCE [LARGE SCALE GENOMIC DNA]</scope>
    <source>
        <strain evidence="3 4">DSM 26341</strain>
    </source>
</reference>
<dbReference type="InterPro" id="IPR003010">
    <property type="entry name" value="C-N_Hydrolase"/>
</dbReference>
<organism evidence="3 4">
    <name type="scientific">Spelaeicoccus albus</name>
    <dbReference type="NCBI Taxonomy" id="1280376"/>
    <lineage>
        <taxon>Bacteria</taxon>
        <taxon>Bacillati</taxon>
        <taxon>Actinomycetota</taxon>
        <taxon>Actinomycetes</taxon>
        <taxon>Micrococcales</taxon>
        <taxon>Brevibacteriaceae</taxon>
        <taxon>Spelaeicoccus</taxon>
    </lineage>
</organism>
<dbReference type="Proteomes" id="UP000539111">
    <property type="component" value="Unassembled WGS sequence"/>
</dbReference>
<dbReference type="EMBL" id="JACBZP010000001">
    <property type="protein sequence ID" value="NYI66690.1"/>
    <property type="molecule type" value="Genomic_DNA"/>
</dbReference>
<protein>
    <submittedName>
        <fullName evidence="3">Putative amidohydrolase</fullName>
    </submittedName>
</protein>
<evidence type="ECO:0000256" key="1">
    <source>
        <dbReference type="ARBA" id="ARBA00010613"/>
    </source>
</evidence>
<comment type="caution">
    <text evidence="3">The sequence shown here is derived from an EMBL/GenBank/DDBJ whole genome shotgun (WGS) entry which is preliminary data.</text>
</comment>
<dbReference type="Pfam" id="PF00795">
    <property type="entry name" value="CN_hydrolase"/>
    <property type="match status" value="1"/>
</dbReference>
<dbReference type="InterPro" id="IPR036526">
    <property type="entry name" value="C-N_Hydrolase_sf"/>
</dbReference>
<dbReference type="Gene3D" id="3.60.110.10">
    <property type="entry name" value="Carbon-nitrogen hydrolase"/>
    <property type="match status" value="1"/>
</dbReference>
<dbReference type="CDD" id="cd07581">
    <property type="entry name" value="nitrilase_3"/>
    <property type="match status" value="1"/>
</dbReference>
<keyword evidence="4" id="KW-1185">Reference proteome</keyword>
<dbReference type="SUPFAM" id="SSF56317">
    <property type="entry name" value="Carbon-nitrogen hydrolase"/>
    <property type="match status" value="1"/>
</dbReference>
<evidence type="ECO:0000313" key="3">
    <source>
        <dbReference type="EMBL" id="NYI66690.1"/>
    </source>
</evidence>
<dbReference type="PANTHER" id="PTHR23088">
    <property type="entry name" value="NITRILASE-RELATED"/>
    <property type="match status" value="1"/>
</dbReference>
<gene>
    <name evidence="3" type="ORF">BJY26_000996</name>
</gene>
<dbReference type="PROSITE" id="PS01227">
    <property type="entry name" value="UPF0012"/>
    <property type="match status" value="1"/>
</dbReference>
<name>A0A7Z0AAR3_9MICO</name>
<keyword evidence="3" id="KW-0378">Hydrolase</keyword>
<evidence type="ECO:0000259" key="2">
    <source>
        <dbReference type="PROSITE" id="PS50263"/>
    </source>
</evidence>
<dbReference type="InterPro" id="IPR001110">
    <property type="entry name" value="UPF0012_CS"/>
</dbReference>
<evidence type="ECO:0000313" key="4">
    <source>
        <dbReference type="Proteomes" id="UP000539111"/>
    </source>
</evidence>
<accession>A0A7Z0AAR3</accession>